<keyword evidence="7" id="KW-0539">Nucleus</keyword>
<dbReference type="AlphaFoldDB" id="A0A420YK82"/>
<feature type="compositionally biased region" description="Acidic residues" evidence="9">
    <location>
        <begin position="895"/>
        <end position="919"/>
    </location>
</feature>
<sequence length="981" mass="106985">MAPSKDSPTLAESLKKRKLDRTDLQNEERRNRKKQKSKRKSLGEQNGEQTDIPAAEGNAGSNSRKQEYVAKEGQLVVKEASYGQLEVTNSSWNVSKPIAGRMLDIDPIFSEDEVHLILTYNTSIQVYTTSDSLLVRRIQLPLLASLAENDSRPRAQHIVAAVLSKASPNLVYVASSDGRVWCIDWTTGSGADSSFQLQAGRIWDMTVDSIQIGKTTEDVLLILQKTSHSVGQLTAYNCDALTTGVGKVIHTCSDYPRLVRATNDASVVVVAAKDTVHVGYLKSKGKANHTIADREYQFFSFGIGDLITSIDIRCQSPGKKQQSPVDLAVGCARGPILLFYDVVSKSPLSSSSTPRKGGSIQPRKHHWHRRAVHSVKWSQDGNYLISGGSENVLVLWQLDTGAKDYLPHLSATIENIVVSPRGSSYAVHLDDNSTMVLSTAELQPTTYISGVQSLVLSDSKSKESLVKRVWQPVEEISRSIPATSNPINPAQILLSVGNGQQATLTDGTSVSAPYVQTFDIEASQSLSKQAVARTAPTEANITPSGHPIIEPTTTQLAYSHDGKWLATVDEWQPPERDVEALVDGSRTLAELCQERREIYLKFWEQDEETGVLNLVTRVNEAHRTTHPETIFDVASNPTTTQFATIGGDGIVRVWTPRLRKQDGLSTTGPEGQALWGWSCAQVINLGESALADDDVIGLGQGAMTGALDYSEDGSILFVAYGSPANALVYIIDTESGEIRDRISDLFSGEIRGMKAVASCLVMLSDELTVYDIVSDELRYGLDLSERFGESTKLTQLAVNRRSRSFAVAVPLLGPGQKTAVKGTTSELAVFSIEQNKPQLVQPFPHLITSVLPAARSSGFVVIDSAAQIWSVTEGTEAATLAQPLEDLQLDKVPTEEADEKMEVDGEEEEEQDADEEMQDVEEDADDYDVHAAVVAPQHLADIFNAGPSFAMPPIEDTFYQIAKLFSAEPSATTSFLRHRAI</sequence>
<keyword evidence="5" id="KW-0677">Repeat</keyword>
<dbReference type="GO" id="GO:0032040">
    <property type="term" value="C:small-subunit processome"/>
    <property type="evidence" value="ECO:0007669"/>
    <property type="project" value="InterPro"/>
</dbReference>
<feature type="repeat" description="WD" evidence="8">
    <location>
        <begin position="365"/>
        <end position="406"/>
    </location>
</feature>
<evidence type="ECO:0000256" key="1">
    <source>
        <dbReference type="ARBA" id="ARBA00004604"/>
    </source>
</evidence>
<feature type="repeat" description="WD" evidence="8">
    <location>
        <begin position="623"/>
        <end position="654"/>
    </location>
</feature>
<reference evidence="10 11" key="1">
    <citation type="submission" date="2018-08" db="EMBL/GenBank/DDBJ databases">
        <title>Draft genome of the lignicolous fungus Coniochaeta pulveracea.</title>
        <authorList>
            <person name="Borstlap C.J."/>
            <person name="De Witt R.N."/>
            <person name="Botha A."/>
            <person name="Volschenk H."/>
        </authorList>
    </citation>
    <scope>NUCLEOTIDE SEQUENCE [LARGE SCALE GENOMIC DNA]</scope>
    <source>
        <strain evidence="10 11">CAB683</strain>
    </source>
</reference>
<evidence type="ECO:0000313" key="11">
    <source>
        <dbReference type="Proteomes" id="UP000275385"/>
    </source>
</evidence>
<keyword evidence="3" id="KW-0698">rRNA processing</keyword>
<evidence type="ECO:0000256" key="4">
    <source>
        <dbReference type="ARBA" id="ARBA00022574"/>
    </source>
</evidence>
<feature type="compositionally biased region" description="Basic and acidic residues" evidence="9">
    <location>
        <begin position="20"/>
        <end position="30"/>
    </location>
</feature>
<dbReference type="PROSITE" id="PS50082">
    <property type="entry name" value="WD_REPEATS_2"/>
    <property type="match status" value="2"/>
</dbReference>
<dbReference type="GO" id="GO:0003723">
    <property type="term" value="F:RNA binding"/>
    <property type="evidence" value="ECO:0007669"/>
    <property type="project" value="InterPro"/>
</dbReference>
<name>A0A420YK82_9PEZI</name>
<dbReference type="Pfam" id="PF23869">
    <property type="entry name" value="Beta-prop_WDR75_1st"/>
    <property type="match status" value="1"/>
</dbReference>
<evidence type="ECO:0000256" key="2">
    <source>
        <dbReference type="ARBA" id="ARBA00022517"/>
    </source>
</evidence>
<dbReference type="Proteomes" id="UP000275385">
    <property type="component" value="Unassembled WGS sequence"/>
</dbReference>
<dbReference type="SUPFAM" id="SSF69322">
    <property type="entry name" value="Tricorn protease domain 2"/>
    <property type="match status" value="1"/>
</dbReference>
<organism evidence="10 11">
    <name type="scientific">Coniochaeta pulveracea</name>
    <dbReference type="NCBI Taxonomy" id="177199"/>
    <lineage>
        <taxon>Eukaryota</taxon>
        <taxon>Fungi</taxon>
        <taxon>Dikarya</taxon>
        <taxon>Ascomycota</taxon>
        <taxon>Pezizomycotina</taxon>
        <taxon>Sordariomycetes</taxon>
        <taxon>Sordariomycetidae</taxon>
        <taxon>Coniochaetales</taxon>
        <taxon>Coniochaetaceae</taxon>
        <taxon>Coniochaeta</taxon>
    </lineage>
</organism>
<dbReference type="OrthoDB" id="4096at2759"/>
<dbReference type="PROSITE" id="PS50294">
    <property type="entry name" value="WD_REPEATS_REGION"/>
    <property type="match status" value="1"/>
</dbReference>
<evidence type="ECO:0000256" key="3">
    <source>
        <dbReference type="ARBA" id="ARBA00022552"/>
    </source>
</evidence>
<comment type="subcellular location">
    <subcellularLocation>
        <location evidence="1">Nucleus</location>
        <location evidence="1">Nucleolus</location>
    </subcellularLocation>
</comment>
<keyword evidence="4 8" id="KW-0853">WD repeat</keyword>
<keyword evidence="11" id="KW-1185">Reference proteome</keyword>
<dbReference type="SUPFAM" id="SSF50978">
    <property type="entry name" value="WD40 repeat-like"/>
    <property type="match status" value="1"/>
</dbReference>
<dbReference type="InterPro" id="IPR036322">
    <property type="entry name" value="WD40_repeat_dom_sf"/>
</dbReference>
<dbReference type="PANTHER" id="PTHR44215:SF1">
    <property type="entry name" value="WD REPEAT-CONTAINING PROTEIN 75"/>
    <property type="match status" value="1"/>
</dbReference>
<feature type="compositionally biased region" description="Basic residues" evidence="9">
    <location>
        <begin position="31"/>
        <end position="40"/>
    </location>
</feature>
<evidence type="ECO:0000256" key="8">
    <source>
        <dbReference type="PROSITE-ProRule" id="PRU00221"/>
    </source>
</evidence>
<gene>
    <name evidence="10" type="ORF">DL546_007255</name>
</gene>
<dbReference type="STRING" id="177199.A0A420YK82"/>
<dbReference type="PANTHER" id="PTHR44215">
    <property type="entry name" value="WD REPEAT-CONTAINING PROTEIN 75"/>
    <property type="match status" value="1"/>
</dbReference>
<dbReference type="GO" id="GO:0006364">
    <property type="term" value="P:rRNA processing"/>
    <property type="evidence" value="ECO:0007669"/>
    <property type="project" value="UniProtKB-KW"/>
</dbReference>
<dbReference type="GO" id="GO:2000234">
    <property type="term" value="P:positive regulation of rRNA processing"/>
    <property type="evidence" value="ECO:0007669"/>
    <property type="project" value="TreeGrafter"/>
</dbReference>
<keyword evidence="6" id="KW-0804">Transcription</keyword>
<feature type="region of interest" description="Disordered" evidence="9">
    <location>
        <begin position="892"/>
        <end position="919"/>
    </location>
</feature>
<feature type="region of interest" description="Disordered" evidence="9">
    <location>
        <begin position="1"/>
        <end position="66"/>
    </location>
</feature>
<accession>A0A420YK82</accession>
<proteinExistence type="predicted"/>
<evidence type="ECO:0000256" key="7">
    <source>
        <dbReference type="ARBA" id="ARBA00023242"/>
    </source>
</evidence>
<dbReference type="Gene3D" id="2.130.10.10">
    <property type="entry name" value="YVTN repeat-like/Quinoprotein amine dehydrogenase"/>
    <property type="match status" value="2"/>
</dbReference>
<evidence type="ECO:0000256" key="6">
    <source>
        <dbReference type="ARBA" id="ARBA00023163"/>
    </source>
</evidence>
<evidence type="ECO:0000256" key="5">
    <source>
        <dbReference type="ARBA" id="ARBA00022737"/>
    </source>
</evidence>
<dbReference type="EMBL" id="QVQW01000005">
    <property type="protein sequence ID" value="RKU48284.1"/>
    <property type="molecule type" value="Genomic_DNA"/>
</dbReference>
<dbReference type="Pfam" id="PF00400">
    <property type="entry name" value="WD40"/>
    <property type="match status" value="1"/>
</dbReference>
<dbReference type="GO" id="GO:0045943">
    <property type="term" value="P:positive regulation of transcription by RNA polymerase I"/>
    <property type="evidence" value="ECO:0007669"/>
    <property type="project" value="InterPro"/>
</dbReference>
<dbReference type="InterPro" id="IPR053826">
    <property type="entry name" value="WDR75"/>
</dbReference>
<comment type="caution">
    <text evidence="10">The sequence shown here is derived from an EMBL/GenBank/DDBJ whole genome shotgun (WGS) entry which is preliminary data.</text>
</comment>
<dbReference type="CDD" id="cd23952">
    <property type="entry name" value="Utp17_CTD"/>
    <property type="match status" value="1"/>
</dbReference>
<evidence type="ECO:0000256" key="9">
    <source>
        <dbReference type="SAM" id="MobiDB-lite"/>
    </source>
</evidence>
<dbReference type="InterPro" id="IPR015943">
    <property type="entry name" value="WD40/YVTN_repeat-like_dom_sf"/>
</dbReference>
<evidence type="ECO:0000313" key="10">
    <source>
        <dbReference type="EMBL" id="RKU48284.1"/>
    </source>
</evidence>
<protein>
    <submittedName>
        <fullName evidence="10">Uncharacterized protein</fullName>
    </submittedName>
</protein>
<dbReference type="InterPro" id="IPR001680">
    <property type="entry name" value="WD40_rpt"/>
</dbReference>
<dbReference type="SMART" id="SM00320">
    <property type="entry name" value="WD40"/>
    <property type="match status" value="3"/>
</dbReference>
<keyword evidence="2" id="KW-0690">Ribosome biogenesis</keyword>